<feature type="region of interest" description="Disordered" evidence="3">
    <location>
        <begin position="778"/>
        <end position="797"/>
    </location>
</feature>
<gene>
    <name evidence="5" type="ORF">BCV69DRAFT_301483</name>
</gene>
<dbReference type="Gene3D" id="4.10.240.10">
    <property type="entry name" value="Zn(2)-C6 fungal-type DNA-binding domain"/>
    <property type="match status" value="1"/>
</dbReference>
<feature type="region of interest" description="Disordered" evidence="3">
    <location>
        <begin position="82"/>
        <end position="103"/>
    </location>
</feature>
<dbReference type="OrthoDB" id="1708823at2759"/>
<dbReference type="STRING" id="1684307.A0A316TYQ7"/>
<evidence type="ECO:0000313" key="5">
    <source>
        <dbReference type="EMBL" id="PWN18352.1"/>
    </source>
</evidence>
<evidence type="ECO:0000256" key="3">
    <source>
        <dbReference type="SAM" id="MobiDB-lite"/>
    </source>
</evidence>
<dbReference type="SUPFAM" id="SSF57701">
    <property type="entry name" value="Zn2/Cys6 DNA-binding domain"/>
    <property type="match status" value="1"/>
</dbReference>
<keyword evidence="6" id="KW-1185">Reference proteome</keyword>
<reference evidence="5 6" key="1">
    <citation type="journal article" date="2018" name="Mol. Biol. Evol.">
        <title>Broad Genomic Sampling Reveals a Smut Pathogenic Ancestry of the Fungal Clade Ustilaginomycotina.</title>
        <authorList>
            <person name="Kijpornyongpan T."/>
            <person name="Mondo S.J."/>
            <person name="Barry K."/>
            <person name="Sandor L."/>
            <person name="Lee J."/>
            <person name="Lipzen A."/>
            <person name="Pangilinan J."/>
            <person name="LaButti K."/>
            <person name="Hainaut M."/>
            <person name="Henrissat B."/>
            <person name="Grigoriev I.V."/>
            <person name="Spatafora J.W."/>
            <person name="Aime M.C."/>
        </authorList>
    </citation>
    <scope>NUCLEOTIDE SEQUENCE [LARGE SCALE GENOMIC DNA]</scope>
    <source>
        <strain evidence="5 6">MCA 4718</strain>
    </source>
</reference>
<dbReference type="Proteomes" id="UP000245942">
    <property type="component" value="Unassembled WGS sequence"/>
</dbReference>
<evidence type="ECO:0000256" key="2">
    <source>
        <dbReference type="ARBA" id="ARBA00023242"/>
    </source>
</evidence>
<comment type="subcellular location">
    <subcellularLocation>
        <location evidence="1">Nucleus</location>
    </subcellularLocation>
</comment>
<protein>
    <recommendedName>
        <fullName evidence="4">Zn(2)-C6 fungal-type domain-containing protein</fullName>
    </recommendedName>
</protein>
<dbReference type="InterPro" id="IPR001138">
    <property type="entry name" value="Zn2Cys6_DnaBD"/>
</dbReference>
<evidence type="ECO:0000259" key="4">
    <source>
        <dbReference type="SMART" id="SM00066"/>
    </source>
</evidence>
<dbReference type="GO" id="GO:0005634">
    <property type="term" value="C:nucleus"/>
    <property type="evidence" value="ECO:0007669"/>
    <property type="project" value="UniProtKB-SubCell"/>
</dbReference>
<dbReference type="GO" id="GO:0008270">
    <property type="term" value="F:zinc ion binding"/>
    <property type="evidence" value="ECO:0007669"/>
    <property type="project" value="InterPro"/>
</dbReference>
<dbReference type="GeneID" id="37016302"/>
<feature type="domain" description="Zn(2)-C6 fungal-type" evidence="4">
    <location>
        <begin position="105"/>
        <end position="165"/>
    </location>
</feature>
<dbReference type="RefSeq" id="XP_025345512.1">
    <property type="nucleotide sequence ID" value="XM_025494568.1"/>
</dbReference>
<dbReference type="PANTHER" id="PTHR31001:SF88">
    <property type="entry name" value="TRANSCRIPTION FACTOR PDR3"/>
    <property type="match status" value="1"/>
</dbReference>
<organism evidence="5 6">
    <name type="scientific">Pseudomicrostroma glucosiphilum</name>
    <dbReference type="NCBI Taxonomy" id="1684307"/>
    <lineage>
        <taxon>Eukaryota</taxon>
        <taxon>Fungi</taxon>
        <taxon>Dikarya</taxon>
        <taxon>Basidiomycota</taxon>
        <taxon>Ustilaginomycotina</taxon>
        <taxon>Exobasidiomycetes</taxon>
        <taxon>Microstromatales</taxon>
        <taxon>Microstromatales incertae sedis</taxon>
        <taxon>Pseudomicrostroma</taxon>
    </lineage>
</organism>
<keyword evidence="2" id="KW-0539">Nucleus</keyword>
<sequence length="856" mass="93283">MDGTHDTHRAFALDFAEDALALDEHFEAEFSRLFAQGTMSSDAYSAQPSMVGDCQDHLPLLEDKRSEDHPMRTQRNAAAALQGVAQASESLAPAPASSNRPLQSTAKAGSCVACSLRKVKCDRKDKLQQGLQGQALDISGDIACSSCISHSIPCVVKDRDKHKGKPRLGARLKQLKSQAAVTSPYQEQPRLYLPQLNSKAVRETSARIRTIDGPSNMSLGYAYSILGVPGLTRPILDASLHAFFKWVAPTAPIDGVRFTKGYQAFWDIAEGKQPRDRPVSIELVLALAATGVAQIESEDGVYIGALDKFELQHRLLLRFVKQTTAQNWNRRDDLDAIEVLVAVYLTNLLDLQDAGEGIPQAGTSDTKRPMSDEAIASLVMKLGLNRAPKLEVRAPANGARWRTGRGAELLTDSEAWYRRRVFFGIFLQDGFKSMGMRKPTFFPNDCHDHEVILPRRPSRDGEFSSDGLHARMQWPSDKEHSYIEAALAQHNSRFFFSVREHAPLFVSVRSQGLGVPCNGALRALYGWQKWYAGIPDILNIDRLIPEDWAKGKAVRPVDYQLFTTLRVVFLNLLFHSQILAAATAVTDFGLREDEVGTDLTAAHMIFEEAAFRSLSTVASLSRRAGEVGLLRGCPVVTRNASASYALWACDKVLNTLSTESEASMQSGPIKGMTNEEVLFCTEEIAFGVSTVDSAQDTPQIHAFIVEKIAAVRSQVLSIGGVATAASHSPFSVEGCSEHDDVARFLQLSTSDSDDSNRTLVGAGQQDFAAEATSQYPVWSTGAPGSNLAPEQGAPSPHQRFMKHRFETISTQSPAPSLHAKGKEGNKSAAVNAVACAASDASMAVSLEEFIESMNSS</sequence>
<dbReference type="PANTHER" id="PTHR31001">
    <property type="entry name" value="UNCHARACTERIZED TRANSCRIPTIONAL REGULATORY PROTEIN"/>
    <property type="match status" value="1"/>
</dbReference>
<dbReference type="EMBL" id="KZ819337">
    <property type="protein sequence ID" value="PWN18352.1"/>
    <property type="molecule type" value="Genomic_DNA"/>
</dbReference>
<dbReference type="CDD" id="cd00067">
    <property type="entry name" value="GAL4"/>
    <property type="match status" value="1"/>
</dbReference>
<evidence type="ECO:0000313" key="6">
    <source>
        <dbReference type="Proteomes" id="UP000245942"/>
    </source>
</evidence>
<proteinExistence type="predicted"/>
<accession>A0A316TYQ7</accession>
<dbReference type="GO" id="GO:0000981">
    <property type="term" value="F:DNA-binding transcription factor activity, RNA polymerase II-specific"/>
    <property type="evidence" value="ECO:0007669"/>
    <property type="project" value="InterPro"/>
</dbReference>
<dbReference type="InterPro" id="IPR050613">
    <property type="entry name" value="Sec_Metabolite_Reg"/>
</dbReference>
<dbReference type="AlphaFoldDB" id="A0A316TYQ7"/>
<dbReference type="SMART" id="SM00066">
    <property type="entry name" value="GAL4"/>
    <property type="match status" value="1"/>
</dbReference>
<dbReference type="InterPro" id="IPR036864">
    <property type="entry name" value="Zn2-C6_fun-type_DNA-bd_sf"/>
</dbReference>
<feature type="compositionally biased region" description="Low complexity" evidence="3">
    <location>
        <begin position="82"/>
        <end position="98"/>
    </location>
</feature>
<dbReference type="CDD" id="cd12148">
    <property type="entry name" value="fungal_TF_MHR"/>
    <property type="match status" value="1"/>
</dbReference>
<evidence type="ECO:0000256" key="1">
    <source>
        <dbReference type="ARBA" id="ARBA00004123"/>
    </source>
</evidence>
<name>A0A316TYQ7_9BASI</name>